<keyword evidence="2" id="KW-1185">Reference proteome</keyword>
<accession>A0AA88R4W3</accession>
<name>A0AA88R4W3_9ASTE</name>
<sequence>MRLVVVGGGLLRQRGVTAVMRWWRGCVVVLARANDLMEVEGVRGQRENSEVGGLASLALRPTMVKLGVQFWPLDSINSSTSLSKLLYDDPFSLTATLLFSLISITFFLTSPSPSMTSLIPLSIASEVTITGSSAANPL</sequence>
<comment type="caution">
    <text evidence="1">The sequence shown here is derived from an EMBL/GenBank/DDBJ whole genome shotgun (WGS) entry which is preliminary data.</text>
</comment>
<organism evidence="1 2">
    <name type="scientific">Escallonia rubra</name>
    <dbReference type="NCBI Taxonomy" id="112253"/>
    <lineage>
        <taxon>Eukaryota</taxon>
        <taxon>Viridiplantae</taxon>
        <taxon>Streptophyta</taxon>
        <taxon>Embryophyta</taxon>
        <taxon>Tracheophyta</taxon>
        <taxon>Spermatophyta</taxon>
        <taxon>Magnoliopsida</taxon>
        <taxon>eudicotyledons</taxon>
        <taxon>Gunneridae</taxon>
        <taxon>Pentapetalae</taxon>
        <taxon>asterids</taxon>
        <taxon>campanulids</taxon>
        <taxon>Escalloniales</taxon>
        <taxon>Escalloniaceae</taxon>
        <taxon>Escallonia</taxon>
    </lineage>
</organism>
<dbReference type="EMBL" id="JAVXUO010001388">
    <property type="protein sequence ID" value="KAK2982789.1"/>
    <property type="molecule type" value="Genomic_DNA"/>
</dbReference>
<dbReference type="AlphaFoldDB" id="A0AA88R4W3"/>
<protein>
    <submittedName>
        <fullName evidence="1">Uncharacterized protein</fullName>
    </submittedName>
</protein>
<evidence type="ECO:0000313" key="1">
    <source>
        <dbReference type="EMBL" id="KAK2982789.1"/>
    </source>
</evidence>
<proteinExistence type="predicted"/>
<evidence type="ECO:0000313" key="2">
    <source>
        <dbReference type="Proteomes" id="UP001187471"/>
    </source>
</evidence>
<gene>
    <name evidence="1" type="ORF">RJ640_005113</name>
</gene>
<dbReference type="Proteomes" id="UP001187471">
    <property type="component" value="Unassembled WGS sequence"/>
</dbReference>
<reference evidence="1" key="1">
    <citation type="submission" date="2022-12" db="EMBL/GenBank/DDBJ databases">
        <title>Draft genome assemblies for two species of Escallonia (Escalloniales).</title>
        <authorList>
            <person name="Chanderbali A."/>
            <person name="Dervinis C."/>
            <person name="Anghel I."/>
            <person name="Soltis D."/>
            <person name="Soltis P."/>
            <person name="Zapata F."/>
        </authorList>
    </citation>
    <scope>NUCLEOTIDE SEQUENCE</scope>
    <source>
        <strain evidence="1">UCBG92.1500</strain>
        <tissue evidence="1">Leaf</tissue>
    </source>
</reference>